<sequence>MADRVRRLGAGQVGHEDQALDLPETGRRGLKSKRRRLWIILGVIVAIVTAGVIGGLTSALINKNKSSSNTVPAYNALPQGSTLSVSSPRISTSSYSSSSYTTPFQSPSPALPTPTGPTRPGPGGVLISCPASDQTEYTVIPTNSTQPTQTFFRWCNKDFKGADIMNMTATTMEECVMKCATYNNDNGRGSCRGVTWNYLYPQGKGNSYCWLKEHVGDLGDYGERETGVLVDL</sequence>
<dbReference type="Proteomes" id="UP000193144">
    <property type="component" value="Unassembled WGS sequence"/>
</dbReference>
<dbReference type="OrthoDB" id="5424430at2759"/>
<dbReference type="AlphaFoldDB" id="A0A1Y1YNS6"/>
<keyword evidence="2" id="KW-0812">Transmembrane</keyword>
<feature type="compositionally biased region" description="Low complexity" evidence="1">
    <location>
        <begin position="96"/>
        <end position="108"/>
    </location>
</feature>
<dbReference type="EMBL" id="MCFA01000194">
    <property type="protein sequence ID" value="ORX99690.1"/>
    <property type="molecule type" value="Genomic_DNA"/>
</dbReference>
<evidence type="ECO:0000256" key="2">
    <source>
        <dbReference type="SAM" id="Phobius"/>
    </source>
</evidence>
<protein>
    <recommendedName>
        <fullName evidence="5">Apple domain-containing protein</fullName>
    </recommendedName>
</protein>
<feature type="compositionally biased region" description="Pro residues" evidence="1">
    <location>
        <begin position="109"/>
        <end position="120"/>
    </location>
</feature>
<proteinExistence type="predicted"/>
<reference evidence="3 4" key="1">
    <citation type="submission" date="2016-07" db="EMBL/GenBank/DDBJ databases">
        <title>Pervasive Adenine N6-methylation of Active Genes in Fungi.</title>
        <authorList>
            <consortium name="DOE Joint Genome Institute"/>
            <person name="Mondo S.J."/>
            <person name="Dannebaum R.O."/>
            <person name="Kuo R.C."/>
            <person name="Labutti K."/>
            <person name="Haridas S."/>
            <person name="Kuo A."/>
            <person name="Salamov A."/>
            <person name="Ahrendt S.R."/>
            <person name="Lipzen A."/>
            <person name="Sullivan W."/>
            <person name="Andreopoulos W.B."/>
            <person name="Clum A."/>
            <person name="Lindquist E."/>
            <person name="Daum C."/>
            <person name="Ramamoorthy G.K."/>
            <person name="Gryganskyi A."/>
            <person name="Culley D."/>
            <person name="Magnuson J.K."/>
            <person name="James T.Y."/>
            <person name="O'Malley M.A."/>
            <person name="Stajich J.E."/>
            <person name="Spatafora J.W."/>
            <person name="Visel A."/>
            <person name="Grigoriev I.V."/>
        </authorList>
    </citation>
    <scope>NUCLEOTIDE SEQUENCE [LARGE SCALE GENOMIC DNA]</scope>
    <source>
        <strain evidence="3 4">CBS 115471</strain>
    </source>
</reference>
<keyword evidence="2" id="KW-1133">Transmembrane helix</keyword>
<organism evidence="3 4">
    <name type="scientific">Clohesyomyces aquaticus</name>
    <dbReference type="NCBI Taxonomy" id="1231657"/>
    <lineage>
        <taxon>Eukaryota</taxon>
        <taxon>Fungi</taxon>
        <taxon>Dikarya</taxon>
        <taxon>Ascomycota</taxon>
        <taxon>Pezizomycotina</taxon>
        <taxon>Dothideomycetes</taxon>
        <taxon>Pleosporomycetidae</taxon>
        <taxon>Pleosporales</taxon>
        <taxon>Lindgomycetaceae</taxon>
        <taxon>Clohesyomyces</taxon>
    </lineage>
</organism>
<comment type="caution">
    <text evidence="3">The sequence shown here is derived from an EMBL/GenBank/DDBJ whole genome shotgun (WGS) entry which is preliminary data.</text>
</comment>
<gene>
    <name evidence="3" type="ORF">BCR34DRAFT_618831</name>
</gene>
<dbReference type="STRING" id="1231657.A0A1Y1YNS6"/>
<evidence type="ECO:0008006" key="5">
    <source>
        <dbReference type="Google" id="ProtNLM"/>
    </source>
</evidence>
<accession>A0A1Y1YNS6</accession>
<evidence type="ECO:0000313" key="4">
    <source>
        <dbReference type="Proteomes" id="UP000193144"/>
    </source>
</evidence>
<keyword evidence="4" id="KW-1185">Reference proteome</keyword>
<evidence type="ECO:0000313" key="3">
    <source>
        <dbReference type="EMBL" id="ORX99690.1"/>
    </source>
</evidence>
<feature type="transmembrane region" description="Helical" evidence="2">
    <location>
        <begin position="37"/>
        <end position="61"/>
    </location>
</feature>
<evidence type="ECO:0000256" key="1">
    <source>
        <dbReference type="SAM" id="MobiDB-lite"/>
    </source>
</evidence>
<keyword evidence="2" id="KW-0472">Membrane</keyword>
<name>A0A1Y1YNS6_9PLEO</name>
<feature type="region of interest" description="Disordered" evidence="1">
    <location>
        <begin position="96"/>
        <end position="122"/>
    </location>
</feature>